<sequence>MEGGGQGLGNRPREREEARDGKCGIRDTCMHARMGHCGGSDRGWRWVPRCHHPQPPSTLNPHLQKVFPLPPTYLVHQHL</sequence>
<accession>A0ACD0NY30</accession>
<proteinExistence type="predicted"/>
<name>A0ACD0NY30_9BASI</name>
<protein>
    <submittedName>
        <fullName evidence="1">Uncharacterized protein</fullName>
    </submittedName>
</protein>
<dbReference type="Proteomes" id="UP000245626">
    <property type="component" value="Unassembled WGS sequence"/>
</dbReference>
<organism evidence="1 2">
    <name type="scientific">Violaceomyces palustris</name>
    <dbReference type="NCBI Taxonomy" id="1673888"/>
    <lineage>
        <taxon>Eukaryota</taxon>
        <taxon>Fungi</taxon>
        <taxon>Dikarya</taxon>
        <taxon>Basidiomycota</taxon>
        <taxon>Ustilaginomycotina</taxon>
        <taxon>Ustilaginomycetes</taxon>
        <taxon>Violaceomycetales</taxon>
        <taxon>Violaceomycetaceae</taxon>
        <taxon>Violaceomyces</taxon>
    </lineage>
</organism>
<keyword evidence="2" id="KW-1185">Reference proteome</keyword>
<dbReference type="EMBL" id="KZ819908">
    <property type="protein sequence ID" value="PWN50676.1"/>
    <property type="molecule type" value="Genomic_DNA"/>
</dbReference>
<evidence type="ECO:0000313" key="1">
    <source>
        <dbReference type="EMBL" id="PWN50676.1"/>
    </source>
</evidence>
<gene>
    <name evidence="1" type="ORF">IE53DRAFT_82815</name>
</gene>
<reference evidence="1 2" key="1">
    <citation type="journal article" date="2018" name="Mol. Biol. Evol.">
        <title>Broad Genomic Sampling Reveals a Smut Pathogenic Ancestry of the Fungal Clade Ustilaginomycotina.</title>
        <authorList>
            <person name="Kijpornyongpan T."/>
            <person name="Mondo S.J."/>
            <person name="Barry K."/>
            <person name="Sandor L."/>
            <person name="Lee J."/>
            <person name="Lipzen A."/>
            <person name="Pangilinan J."/>
            <person name="LaButti K."/>
            <person name="Hainaut M."/>
            <person name="Henrissat B."/>
            <person name="Grigoriev I.V."/>
            <person name="Spatafora J.W."/>
            <person name="Aime M.C."/>
        </authorList>
    </citation>
    <scope>NUCLEOTIDE SEQUENCE [LARGE SCALE GENOMIC DNA]</scope>
    <source>
        <strain evidence="1 2">SA 807</strain>
    </source>
</reference>
<evidence type="ECO:0000313" key="2">
    <source>
        <dbReference type="Proteomes" id="UP000245626"/>
    </source>
</evidence>